<reference evidence="1" key="1">
    <citation type="submission" date="2006-03" db="EMBL/GenBank/DDBJ databases">
        <title>Complete sequence of Rhodopseudomonas palustris BisB18.</title>
        <authorList>
            <consortium name="US DOE Joint Genome Institute"/>
            <person name="Copeland A."/>
            <person name="Lucas S."/>
            <person name="Lapidus A."/>
            <person name="Barry K."/>
            <person name="Detter J.C."/>
            <person name="Glavina del Rio T."/>
            <person name="Hammon N."/>
            <person name="Israni S."/>
            <person name="Dalin E."/>
            <person name="Tice H."/>
            <person name="Pitluck S."/>
            <person name="Chain P."/>
            <person name="Malfatti S."/>
            <person name="Shin M."/>
            <person name="Vergez L."/>
            <person name="Schmutz J."/>
            <person name="Larimer F."/>
            <person name="Land M."/>
            <person name="Hauser L."/>
            <person name="Pelletier D.A."/>
            <person name="Kyrpides N."/>
            <person name="Anderson I."/>
            <person name="Oda Y."/>
            <person name="Harwood C.S."/>
            <person name="Richardson P."/>
        </authorList>
    </citation>
    <scope>NUCLEOTIDE SEQUENCE [LARGE SCALE GENOMIC DNA]</scope>
    <source>
        <strain evidence="1">BisB18</strain>
    </source>
</reference>
<name>Q216C0_RHOPB</name>
<evidence type="ECO:0000313" key="1">
    <source>
        <dbReference type="EMBL" id="ABD87766.1"/>
    </source>
</evidence>
<organism evidence="1">
    <name type="scientific">Rhodopseudomonas palustris (strain BisB18)</name>
    <dbReference type="NCBI Taxonomy" id="316056"/>
    <lineage>
        <taxon>Bacteria</taxon>
        <taxon>Pseudomonadati</taxon>
        <taxon>Pseudomonadota</taxon>
        <taxon>Alphaproteobacteria</taxon>
        <taxon>Hyphomicrobiales</taxon>
        <taxon>Nitrobacteraceae</taxon>
        <taxon>Rhodopseudomonas</taxon>
    </lineage>
</organism>
<gene>
    <name evidence="1" type="ordered locus">RPC_2212</name>
</gene>
<dbReference type="EMBL" id="CP000301">
    <property type="protein sequence ID" value="ABD87766.1"/>
    <property type="molecule type" value="Genomic_DNA"/>
</dbReference>
<protein>
    <submittedName>
        <fullName evidence="1">Uncharacterized protein</fullName>
    </submittedName>
</protein>
<dbReference type="AlphaFoldDB" id="Q216C0"/>
<dbReference type="HOGENOM" id="CLU_2603741_0_0_5"/>
<proteinExistence type="predicted"/>
<sequence>MKHNDLGRLCEGLVKIGDFVADSSSPHERGDMRGLRQSRMSLRSSGLRLLFCLGACQRYLGVVGKIDDIDRVAAGRGLV</sequence>
<dbReference type="KEGG" id="rpc:RPC_2212"/>
<accession>Q216C0</accession>
<dbReference type="STRING" id="316056.RPC_2212"/>